<dbReference type="OrthoDB" id="4084239at2759"/>
<dbReference type="VEuPathDB" id="FungiDB:CAWG_01819"/>
<reference evidence="1 2" key="1">
    <citation type="journal article" date="2009" name="Nature">
        <title>Evolution of pathogenicity and sexual reproduction in eight Candida genomes.</title>
        <authorList>
            <person name="Butler G."/>
            <person name="Rasmussen M.D."/>
            <person name="Lin M.F."/>
            <person name="Santos M.A."/>
            <person name="Sakthikumar S."/>
            <person name="Munro C.A."/>
            <person name="Rheinbay E."/>
            <person name="Grabherr M."/>
            <person name="Forche A."/>
            <person name="Reedy J.L."/>
            <person name="Agrafioti I."/>
            <person name="Arnaud M.B."/>
            <person name="Bates S."/>
            <person name="Brown A.J."/>
            <person name="Brunke S."/>
            <person name="Costanzo M.C."/>
            <person name="Fitzpatrick D.A."/>
            <person name="de Groot P.W."/>
            <person name="Harris D."/>
            <person name="Hoyer L.L."/>
            <person name="Hube B."/>
            <person name="Klis F.M."/>
            <person name="Kodira C."/>
            <person name="Lennard N."/>
            <person name="Logue M.E."/>
            <person name="Martin R."/>
            <person name="Neiman A.M."/>
            <person name="Nikolaou E."/>
            <person name="Quail M.A."/>
            <person name="Quinn J."/>
            <person name="Santos M.C."/>
            <person name="Schmitzberger F.F."/>
            <person name="Sherlock G."/>
            <person name="Shah P."/>
            <person name="Silverstein K.A."/>
            <person name="Skrzypek M.S."/>
            <person name="Soll D."/>
            <person name="Staggs R."/>
            <person name="Stansfield I."/>
            <person name="Stumpf M.P."/>
            <person name="Sudbery P.E."/>
            <person name="Srikantha T."/>
            <person name="Zeng Q."/>
            <person name="Berman J."/>
            <person name="Berriman M."/>
            <person name="Heitman J."/>
            <person name="Gow N.A."/>
            <person name="Lorenz M.C."/>
            <person name="Birren B.W."/>
            <person name="Kellis M."/>
            <person name="Cuomo C.A."/>
        </authorList>
    </citation>
    <scope>NUCLEOTIDE SEQUENCE [LARGE SCALE GENOMIC DNA]</scope>
    <source>
        <strain evidence="1 2">WO-1</strain>
    </source>
</reference>
<dbReference type="OMA" id="KYMDSAL"/>
<dbReference type="PaxDb" id="5476-C4YLU9"/>
<dbReference type="AlphaFoldDB" id="C4YLU9"/>
<dbReference type="HOGENOM" id="CLU_024390_1_0_1"/>
<dbReference type="Proteomes" id="UP000001429">
    <property type="component" value="Chromosome R"/>
</dbReference>
<organism evidence="1 2">
    <name type="scientific">Candida albicans (strain WO-1)</name>
    <name type="common">Yeast</name>
    <dbReference type="NCBI Taxonomy" id="294748"/>
    <lineage>
        <taxon>Eukaryota</taxon>
        <taxon>Fungi</taxon>
        <taxon>Dikarya</taxon>
        <taxon>Ascomycota</taxon>
        <taxon>Saccharomycotina</taxon>
        <taxon>Pichiomycetes</taxon>
        <taxon>Debaryomycetaceae</taxon>
        <taxon>Candida/Lodderomyces clade</taxon>
        <taxon>Candida</taxon>
    </lineage>
</organism>
<protein>
    <submittedName>
        <fullName evidence="1">Uncharacterized protein</fullName>
    </submittedName>
</protein>
<sequence>MKYMDSSLIFKLNNLLKFIITITKNKSIFQLIKYVVFDKSYDTFQGGSDLLIALQCQIMKIFEVSKNLNFLHISFVDFTKGIDKLTKFLSFENVRQKMFKLLITDLNQLNKPFIPPNLTNLFLLLNDHDHDDDNNNNNNNNNNKIPIMDLSMPPFDCFNSLFTLTCSTTNQLGLSILKNLKLSSRNMKLKLKGLTVFHRHKNTFLTPEQEQDEQQQQSDNSTKLDFEIINQTIDLTYLSHLYLKVDCNEHRDNLCNCYEIFFDKFSQFSNQNNGLPNLINFEIESYPNMEWLRPHQQMENILTPLSGFIKTLTNLSRLTIDFSTPGFKMFDNNLALSNYMLNKLNEHLMQAFFLSFVIKNENQNQNDKVPLLTNLKTLQLPDFFTSFIYYKPDFMESLLHTCKCWGCQLVLNKLENEFYDKLIDENLETNYYMTIGYILGKLQADREVCIPIKEKTFHYNKYPINKGQPHTLHNNFHIPNENENENEEEVDNHSLMTNCCQCNIINDPLGVDELNIDNLVTTYIIHQVDPIINYLNVMFINLDNLMIHGIYYERDPLIGKMIPIYDNSEYPQSFLMEAKDYIERGLNPPGPFGTFRGH</sequence>
<gene>
    <name evidence="1" type="ORF">CAWG_01819</name>
</gene>
<evidence type="ECO:0000313" key="1">
    <source>
        <dbReference type="EMBL" id="EEQ43581.1"/>
    </source>
</evidence>
<evidence type="ECO:0000313" key="2">
    <source>
        <dbReference type="Proteomes" id="UP000001429"/>
    </source>
</evidence>
<keyword evidence="2" id="KW-1185">Reference proteome</keyword>
<dbReference type="EMBL" id="CM000309">
    <property type="protein sequence ID" value="EEQ43581.1"/>
    <property type="molecule type" value="Genomic_DNA"/>
</dbReference>
<accession>C4YLU9</accession>
<proteinExistence type="predicted"/>
<name>C4YLU9_CANAW</name>